<protein>
    <recommendedName>
        <fullName evidence="1">Nucleolar 27S pre-rRNA processing Urb2/Npa2 C-terminal domain-containing protein</fullName>
    </recommendedName>
</protein>
<proteinExistence type="predicted"/>
<dbReference type="GeneID" id="30197741"/>
<sequence>MAQKEWSAEGITRFLRSKDTSIEDIIQVSNDLLDDKLDVYLPNKVIFVFELLCDRLGDNKYKKYRVNPEIWLLFNKTWTLLDSQPKIRNRTFQGLRFGEALASALSHTESSKQFLETITTTINFVRFNSVISNNVFDFSLDILTQYLELLNKLSDELEEEEVSIKVNGISSFLQSIISTEKTSKKFTTNFASTSLPSILRLSEKRQQQYPQLLALIKKILLSKEQQESLIPNLVSLINTKPSTGAIVNYYRIIIDTISKNDIESAEKMFTLITEKHPTASEQLLGYLSSIKRTLSQTFLDTIIDKEFSNNQQNWNLVSSVVQLDIEIGIKNSEKIMTSLEEQVYEEDLKLGEQLVNSFIRARELVNFFELWLKVIKANPTSRWLKSEFTEVVSHNIHVLSFSQLKTLIDLLLSSDVDVAELTLLNTVVQGLFKTQDTVLVQQARELFSPIWSINQDQDQLWYLKFQLLCLYEDILDSSGFEKIIKDSKSPKNINHYYTLFRTREIFEYDISPLAPKFLSFLKKSKLTSEILQTVFTRWFVLVNLLFTSEQIEQIVDLLLSDVNSASKIFENDLLFEQQKITETLINQISSSFSDKKADKSFKIQVLQLIPIQCYPRRLKSLILDQLVDEVLSKHSSNKQIILETIQHILQTPTFRSKIESDISTIYKIVDTFPETNLFEKIWPHYIQQIKETTSQDFISSIIDHVTQSFSQNKSNKLSSSFYIGFTILSNPPCTDASNVLELKSAFVNASKRLLNSFIDKSKGKNSEISWLLNVLYQLNLSIEDFKLLKPSIQNFGKQLTEGDNVAKTNIFLLFSKFPQTGDFAIEYFEALYIVLRDSGISSEELLKGLGNVVSSLTQEEFSKSFKVLIESFNDNSDNSLYFVEILSIYWKFFQRDSPDSIKFFINSLSTVLLNFHKISHSQGLIHILNSIKSLLVEKTWIITQYGLELIITLLSKTADSLLISNNIHSEEIYQSLTTTLSTILLIQRYRLSNRHHLIISLFKSLLACLSKRQHNGVLSSSINAGEKFARVLTNLCEPSQHSFKEASNGLNSSTSLAKKALRKHLAVLLLSYIYFALKYSFDSHVREAILPG</sequence>
<keyword evidence="3" id="KW-1185">Reference proteome</keyword>
<dbReference type="GO" id="GO:0005730">
    <property type="term" value="C:nucleolus"/>
    <property type="evidence" value="ECO:0007669"/>
    <property type="project" value="TreeGrafter"/>
</dbReference>
<organism evidence="2 3">
    <name type="scientific">Wickerhamomyces anomalus (strain ATCC 58044 / CBS 1984 / NCYC 433 / NRRL Y-366-8)</name>
    <name type="common">Yeast</name>
    <name type="synonym">Hansenula anomala</name>
    <dbReference type="NCBI Taxonomy" id="683960"/>
    <lineage>
        <taxon>Eukaryota</taxon>
        <taxon>Fungi</taxon>
        <taxon>Dikarya</taxon>
        <taxon>Ascomycota</taxon>
        <taxon>Saccharomycotina</taxon>
        <taxon>Saccharomycetes</taxon>
        <taxon>Phaffomycetales</taxon>
        <taxon>Wickerhamomycetaceae</taxon>
        <taxon>Wickerhamomyces</taxon>
    </lineage>
</organism>
<gene>
    <name evidence="2" type="ORF">WICANDRAFT_107217</name>
</gene>
<dbReference type="Proteomes" id="UP000094112">
    <property type="component" value="Unassembled WGS sequence"/>
</dbReference>
<dbReference type="STRING" id="683960.A0A1E3NX64"/>
<dbReference type="PANTHER" id="PTHR15682">
    <property type="entry name" value="UNHEALTHY RIBOSOME BIOGENESIS PROTEIN 2 HOMOLOG"/>
    <property type="match status" value="1"/>
</dbReference>
<feature type="domain" description="Nucleolar 27S pre-rRNA processing Urb2/Npa2 C-terminal" evidence="1">
    <location>
        <begin position="926"/>
        <end position="1092"/>
    </location>
</feature>
<dbReference type="InterPro" id="IPR052609">
    <property type="entry name" value="Ribosome_Biogenesis_Reg"/>
</dbReference>
<dbReference type="AlphaFoldDB" id="A0A1E3NX64"/>
<dbReference type="GO" id="GO:0042254">
    <property type="term" value="P:ribosome biogenesis"/>
    <property type="evidence" value="ECO:0007669"/>
    <property type="project" value="TreeGrafter"/>
</dbReference>
<name>A0A1E3NX64_WICAA</name>
<evidence type="ECO:0000259" key="1">
    <source>
        <dbReference type="Pfam" id="PF10441"/>
    </source>
</evidence>
<dbReference type="InterPro" id="IPR018849">
    <property type="entry name" value="Urb2/Npa2_C"/>
</dbReference>
<evidence type="ECO:0000313" key="2">
    <source>
        <dbReference type="EMBL" id="ODQ57738.1"/>
    </source>
</evidence>
<dbReference type="OrthoDB" id="160374at2759"/>
<dbReference type="Pfam" id="PF10441">
    <property type="entry name" value="Urb2"/>
    <property type="match status" value="1"/>
</dbReference>
<accession>A0A1E3NX64</accession>
<reference evidence="2 3" key="1">
    <citation type="journal article" date="2016" name="Proc. Natl. Acad. Sci. U.S.A.">
        <title>Comparative genomics of biotechnologically important yeasts.</title>
        <authorList>
            <person name="Riley R."/>
            <person name="Haridas S."/>
            <person name="Wolfe K.H."/>
            <person name="Lopes M.R."/>
            <person name="Hittinger C.T."/>
            <person name="Goeker M."/>
            <person name="Salamov A.A."/>
            <person name="Wisecaver J.H."/>
            <person name="Long T.M."/>
            <person name="Calvey C.H."/>
            <person name="Aerts A.L."/>
            <person name="Barry K.W."/>
            <person name="Choi C."/>
            <person name="Clum A."/>
            <person name="Coughlan A.Y."/>
            <person name="Deshpande S."/>
            <person name="Douglass A.P."/>
            <person name="Hanson S.J."/>
            <person name="Klenk H.-P."/>
            <person name="LaButti K.M."/>
            <person name="Lapidus A."/>
            <person name="Lindquist E.A."/>
            <person name="Lipzen A.M."/>
            <person name="Meier-Kolthoff J.P."/>
            <person name="Ohm R.A."/>
            <person name="Otillar R.P."/>
            <person name="Pangilinan J.L."/>
            <person name="Peng Y."/>
            <person name="Rokas A."/>
            <person name="Rosa C.A."/>
            <person name="Scheuner C."/>
            <person name="Sibirny A.A."/>
            <person name="Slot J.C."/>
            <person name="Stielow J.B."/>
            <person name="Sun H."/>
            <person name="Kurtzman C.P."/>
            <person name="Blackwell M."/>
            <person name="Grigoriev I.V."/>
            <person name="Jeffries T.W."/>
        </authorList>
    </citation>
    <scope>NUCLEOTIDE SEQUENCE [LARGE SCALE GENOMIC DNA]</scope>
    <source>
        <strain evidence="3">ATCC 58044 / CBS 1984 / NCYC 433 / NRRL Y-366-8</strain>
    </source>
</reference>
<dbReference type="RefSeq" id="XP_019036945.1">
    <property type="nucleotide sequence ID" value="XM_019180495.1"/>
</dbReference>
<dbReference type="PANTHER" id="PTHR15682:SF2">
    <property type="entry name" value="UNHEALTHY RIBOSOME BIOGENESIS PROTEIN 2 HOMOLOG"/>
    <property type="match status" value="1"/>
</dbReference>
<evidence type="ECO:0000313" key="3">
    <source>
        <dbReference type="Proteomes" id="UP000094112"/>
    </source>
</evidence>
<dbReference type="EMBL" id="KV454213">
    <property type="protein sequence ID" value="ODQ57738.1"/>
    <property type="molecule type" value="Genomic_DNA"/>
</dbReference>